<evidence type="ECO:0000256" key="1">
    <source>
        <dbReference type="SAM" id="MobiDB-lite"/>
    </source>
</evidence>
<feature type="compositionally biased region" description="Polar residues" evidence="1">
    <location>
        <begin position="132"/>
        <end position="153"/>
    </location>
</feature>
<evidence type="ECO:0008006" key="4">
    <source>
        <dbReference type="Google" id="ProtNLM"/>
    </source>
</evidence>
<feature type="compositionally biased region" description="Low complexity" evidence="1">
    <location>
        <begin position="64"/>
        <end position="81"/>
    </location>
</feature>
<dbReference type="PANTHER" id="PTHR37287:SF1">
    <property type="entry name" value="INO EIGHTY SUBUNIT 1"/>
    <property type="match status" value="1"/>
</dbReference>
<evidence type="ECO:0000313" key="2">
    <source>
        <dbReference type="EMBL" id="EEP79911.1"/>
    </source>
</evidence>
<dbReference type="HOGENOM" id="CLU_007606_1_1_1"/>
<feature type="region of interest" description="Disordered" evidence="1">
    <location>
        <begin position="634"/>
        <end position="653"/>
    </location>
</feature>
<dbReference type="EMBL" id="CH476617">
    <property type="protein sequence ID" value="EEP79911.1"/>
    <property type="molecule type" value="Genomic_DNA"/>
</dbReference>
<feature type="compositionally biased region" description="Basic and acidic residues" evidence="1">
    <location>
        <begin position="462"/>
        <end position="476"/>
    </location>
</feature>
<feature type="compositionally biased region" description="Basic and acidic residues" evidence="1">
    <location>
        <begin position="419"/>
        <end position="430"/>
    </location>
</feature>
<dbReference type="InParanoid" id="C4JUF0"/>
<dbReference type="PANTHER" id="PTHR37287">
    <property type="entry name" value="INO EIGHTY SUBUNIT 1"/>
    <property type="match status" value="1"/>
</dbReference>
<feature type="compositionally biased region" description="Acidic residues" evidence="1">
    <location>
        <begin position="874"/>
        <end position="890"/>
    </location>
</feature>
<dbReference type="AlphaFoldDB" id="C4JUF0"/>
<dbReference type="OrthoDB" id="5413003at2759"/>
<evidence type="ECO:0000313" key="3">
    <source>
        <dbReference type="Proteomes" id="UP000002058"/>
    </source>
</evidence>
<reference evidence="3" key="1">
    <citation type="journal article" date="2009" name="Genome Res.">
        <title>Comparative genomic analyses of the human fungal pathogens Coccidioides and their relatives.</title>
        <authorList>
            <person name="Sharpton T.J."/>
            <person name="Stajich J.E."/>
            <person name="Rounsley S.D."/>
            <person name="Gardner M.J."/>
            <person name="Wortman J.R."/>
            <person name="Jordar V.S."/>
            <person name="Maiti R."/>
            <person name="Kodira C.D."/>
            <person name="Neafsey D.E."/>
            <person name="Zeng Q."/>
            <person name="Hung C.-Y."/>
            <person name="McMahan C."/>
            <person name="Muszewska A."/>
            <person name="Grynberg M."/>
            <person name="Mandel M.A."/>
            <person name="Kellner E.M."/>
            <person name="Barker B.M."/>
            <person name="Galgiani J.N."/>
            <person name="Orbach M.J."/>
            <person name="Kirkland T.N."/>
            <person name="Cole G.T."/>
            <person name="Henn M.R."/>
            <person name="Birren B.W."/>
            <person name="Taylor J.W."/>
        </authorList>
    </citation>
    <scope>NUCLEOTIDE SEQUENCE [LARGE SCALE GENOMIC DNA]</scope>
    <source>
        <strain evidence="3">UAMH 1704</strain>
    </source>
</reference>
<dbReference type="eggNOG" id="ENOG502QVDM">
    <property type="taxonomic scope" value="Eukaryota"/>
</dbReference>
<feature type="compositionally biased region" description="Acidic residues" evidence="1">
    <location>
        <begin position="406"/>
        <end position="418"/>
    </location>
</feature>
<feature type="region of interest" description="Disordered" evidence="1">
    <location>
        <begin position="712"/>
        <end position="890"/>
    </location>
</feature>
<proteinExistence type="predicted"/>
<dbReference type="RefSeq" id="XP_002584064.1">
    <property type="nucleotide sequence ID" value="XM_002584018.1"/>
</dbReference>
<feature type="compositionally biased region" description="Basic and acidic residues" evidence="1">
    <location>
        <begin position="791"/>
        <end position="800"/>
    </location>
</feature>
<feature type="compositionally biased region" description="Low complexity" evidence="1">
    <location>
        <begin position="12"/>
        <end position="27"/>
    </location>
</feature>
<name>C4JUF0_UNCRE</name>
<feature type="compositionally biased region" description="Acidic residues" evidence="1">
    <location>
        <begin position="842"/>
        <end position="854"/>
    </location>
</feature>
<feature type="compositionally biased region" description="Basic and acidic residues" evidence="1">
    <location>
        <begin position="733"/>
        <end position="746"/>
    </location>
</feature>
<dbReference type="GO" id="GO:0031011">
    <property type="term" value="C:Ino80 complex"/>
    <property type="evidence" value="ECO:0007669"/>
    <property type="project" value="InterPro"/>
</dbReference>
<gene>
    <name evidence="2" type="ORF">UREG_04753</name>
</gene>
<dbReference type="Proteomes" id="UP000002058">
    <property type="component" value="Unassembled WGS sequence"/>
</dbReference>
<protein>
    <recommendedName>
        <fullName evidence="4">Ino eighty subunit 1</fullName>
    </recommendedName>
</protein>
<feature type="compositionally biased region" description="Low complexity" evidence="1">
    <location>
        <begin position="558"/>
        <end position="568"/>
    </location>
</feature>
<organism evidence="2 3">
    <name type="scientific">Uncinocarpus reesii (strain UAMH 1704)</name>
    <dbReference type="NCBI Taxonomy" id="336963"/>
    <lineage>
        <taxon>Eukaryota</taxon>
        <taxon>Fungi</taxon>
        <taxon>Dikarya</taxon>
        <taxon>Ascomycota</taxon>
        <taxon>Pezizomycotina</taxon>
        <taxon>Eurotiomycetes</taxon>
        <taxon>Eurotiomycetidae</taxon>
        <taxon>Onygenales</taxon>
        <taxon>Onygenaceae</taxon>
        <taxon>Uncinocarpus</taxon>
    </lineage>
</organism>
<feature type="compositionally biased region" description="Basic residues" evidence="1">
    <location>
        <begin position="720"/>
        <end position="732"/>
    </location>
</feature>
<dbReference type="VEuPathDB" id="FungiDB:UREG_04753"/>
<feature type="region of interest" description="Disordered" evidence="1">
    <location>
        <begin position="1"/>
        <end position="153"/>
    </location>
</feature>
<feature type="region of interest" description="Disordered" evidence="1">
    <location>
        <begin position="443"/>
        <end position="579"/>
    </location>
</feature>
<feature type="compositionally biased region" description="Basic and acidic residues" evidence="1">
    <location>
        <begin position="104"/>
        <end position="129"/>
    </location>
</feature>
<sequence>MADSHDPASRGRSPSPTPNSHSPSSSRPKPEPSPASRPPRVNGIARADHDETEDTKMATPSRKASVLPAAASPPANPVLPSDVDSSRQKSGRPNAEPAQSAWEKPVKPRRAENVDPSGTRRDTNTRRPSDPQPATESAPASTRKQTNGTIGSVYSGNKIRHLKKDDGIPLWRKDIQYEFLRLVFADKTPCFTRFPEGDKNFTFTDIYLDAMAKSSKTSKILKEKLQTEKSSAINMAMVCLLVNFGRMNTTLNFFPEMRAQLRTYHSIPSLQAHQDSNAYKQLQDAPRLKSILKGASEDVEQPGTVEKVKSLPVPRTNPVNLIFVLSHYAPKISELHFQPPGDFFDLVMRPTLSSKSRARAFLWLMWYYLESDFSEKAALENPFGPGTVGEGSQGLPLKVPGLEELTEQEAEAENVDSPEEIRYGEEKQRERKRILEEDDVIFRHAKRPKKGDNPLHSTDPCVHVRDRSAAGGRRSDVYGSVAATPLNPAKRALEDEDVGEMQTPPQTSRPRSKRPKRDSSANRPPGSQPQRLVLKTRMEQTPDTSSPAPPGAAHPILSQYVSGNSVSGGQSGSRRPRPMTQHQIALELNRKQRVDYALAQRRMETWDALRVRREKEVPFARAGRLLQSLPTSYDTEDEKSWGKGGICPNPEEEEDYGETASFYFSVIRKVARRLQRWDWDSVLSDDKDYPVNGLGANYNRPPVEEHHELEMVSHATSSFHKPKSRSAARRERKMIEDAPEEHEQTKKLSSRGGTGQKKSTATGSKRRSRPSKGTSKPHADAPEQAEMPDDSVLHGDRGAGRGDGPMDTIDQELLGESSLPDTRSRQDDTSSIGLGPEVVQGDGDDTEELSDVDMELSKLGENEYSRGDSLSPDNDVEASQLDDDETVLEV</sequence>
<dbReference type="InterPro" id="IPR038014">
    <property type="entry name" value="Ies1"/>
</dbReference>
<keyword evidence="3" id="KW-1185">Reference proteome</keyword>
<feature type="region of interest" description="Disordered" evidence="1">
    <location>
        <begin position="406"/>
        <end position="430"/>
    </location>
</feature>
<dbReference type="KEGG" id="ure:UREG_04753"/>
<feature type="compositionally biased region" description="Basic and acidic residues" evidence="1">
    <location>
        <begin position="855"/>
        <end position="866"/>
    </location>
</feature>
<dbReference type="OMA" id="PCFTRFP"/>
<dbReference type="STRING" id="336963.C4JUF0"/>
<dbReference type="GeneID" id="8442571"/>
<accession>C4JUF0</accession>